<evidence type="ECO:0000313" key="9">
    <source>
        <dbReference type="Proteomes" id="UP000231267"/>
    </source>
</evidence>
<organism evidence="8 9">
    <name type="scientific">Candidatus Taenaricola geysiri</name>
    <dbReference type="NCBI Taxonomy" id="1974752"/>
    <lineage>
        <taxon>Bacteria</taxon>
        <taxon>Pseudomonadati</taxon>
        <taxon>Candidatus Omnitrophota</taxon>
        <taxon>Candidatus Taenaricola</taxon>
    </lineage>
</organism>
<comment type="function">
    <text evidence="6">Catalyzes the reduction of dTDP-6-deoxy-L-lyxo-4-hexulose to yield dTDP-L-rhamnose.</text>
</comment>
<evidence type="ECO:0000256" key="4">
    <source>
        <dbReference type="ARBA" id="ARBA00017099"/>
    </source>
</evidence>
<dbReference type="PANTHER" id="PTHR10491:SF4">
    <property type="entry name" value="METHIONINE ADENOSYLTRANSFERASE 2 SUBUNIT BETA"/>
    <property type="match status" value="1"/>
</dbReference>
<dbReference type="Gene3D" id="3.40.50.720">
    <property type="entry name" value="NAD(P)-binding Rossmann-like Domain"/>
    <property type="match status" value="1"/>
</dbReference>
<proteinExistence type="inferred from homology"/>
<comment type="similarity">
    <text evidence="2 6">Belongs to the dTDP-4-dehydrorhamnose reductase family.</text>
</comment>
<keyword evidence="6" id="KW-0560">Oxidoreductase</keyword>
<dbReference type="InterPro" id="IPR036291">
    <property type="entry name" value="NAD(P)-bd_dom_sf"/>
</dbReference>
<accession>A0A2J0LQ46</accession>
<gene>
    <name evidence="8" type="primary">rfbD</name>
    <name evidence="8" type="ORF">COW11_05870</name>
</gene>
<dbReference type="Gene3D" id="3.90.25.10">
    <property type="entry name" value="UDP-galactose 4-epimerase, domain 1"/>
    <property type="match status" value="1"/>
</dbReference>
<dbReference type="GO" id="GO:0008831">
    <property type="term" value="F:dTDP-4-dehydrorhamnose reductase activity"/>
    <property type="evidence" value="ECO:0007669"/>
    <property type="project" value="UniProtKB-EC"/>
</dbReference>
<evidence type="ECO:0000313" key="8">
    <source>
        <dbReference type="EMBL" id="PIW65957.1"/>
    </source>
</evidence>
<dbReference type="UniPathway" id="UPA00124"/>
<dbReference type="EC" id="1.1.1.133" evidence="3 6"/>
<dbReference type="GO" id="GO:0019305">
    <property type="term" value="P:dTDP-rhamnose biosynthetic process"/>
    <property type="evidence" value="ECO:0007669"/>
    <property type="project" value="UniProtKB-UniPathway"/>
</dbReference>
<dbReference type="InterPro" id="IPR029903">
    <property type="entry name" value="RmlD-like-bd"/>
</dbReference>
<dbReference type="Pfam" id="PF04321">
    <property type="entry name" value="RmlD_sub_bind"/>
    <property type="match status" value="1"/>
</dbReference>
<reference evidence="8 9" key="1">
    <citation type="submission" date="2017-09" db="EMBL/GenBank/DDBJ databases">
        <title>Depth-based differentiation of microbial function through sediment-hosted aquifers and enrichment of novel symbionts in the deep terrestrial subsurface.</title>
        <authorList>
            <person name="Probst A.J."/>
            <person name="Ladd B."/>
            <person name="Jarett J.K."/>
            <person name="Geller-Mcgrath D.E."/>
            <person name="Sieber C.M."/>
            <person name="Emerson J.B."/>
            <person name="Anantharaman K."/>
            <person name="Thomas B.C."/>
            <person name="Malmstrom R."/>
            <person name="Stieglmeier M."/>
            <person name="Klingl A."/>
            <person name="Woyke T."/>
            <person name="Ryan C.M."/>
            <person name="Banfield J.F."/>
        </authorList>
    </citation>
    <scope>NUCLEOTIDE SEQUENCE [LARGE SCALE GENOMIC DNA]</scope>
    <source>
        <strain evidence="8">CG12_big_fil_rev_8_21_14_0_65_43_15</strain>
    </source>
</reference>
<dbReference type="GO" id="GO:0005829">
    <property type="term" value="C:cytosol"/>
    <property type="evidence" value="ECO:0007669"/>
    <property type="project" value="TreeGrafter"/>
</dbReference>
<dbReference type="InterPro" id="IPR005913">
    <property type="entry name" value="dTDP_dehydrorham_reduct"/>
</dbReference>
<dbReference type="SUPFAM" id="SSF51735">
    <property type="entry name" value="NAD(P)-binding Rossmann-fold domains"/>
    <property type="match status" value="1"/>
</dbReference>
<dbReference type="Proteomes" id="UP000231267">
    <property type="component" value="Unassembled WGS sequence"/>
</dbReference>
<evidence type="ECO:0000256" key="1">
    <source>
        <dbReference type="ARBA" id="ARBA00004781"/>
    </source>
</evidence>
<evidence type="ECO:0000256" key="5">
    <source>
        <dbReference type="ARBA" id="ARBA00048200"/>
    </source>
</evidence>
<protein>
    <recommendedName>
        <fullName evidence="4 6">dTDP-4-dehydrorhamnose reductase</fullName>
        <ecNumber evidence="3 6">1.1.1.133</ecNumber>
    </recommendedName>
</protein>
<dbReference type="PANTHER" id="PTHR10491">
    <property type="entry name" value="DTDP-4-DEHYDRORHAMNOSE REDUCTASE"/>
    <property type="match status" value="1"/>
</dbReference>
<comment type="caution">
    <text evidence="8">The sequence shown here is derived from an EMBL/GenBank/DDBJ whole genome shotgun (WGS) entry which is preliminary data.</text>
</comment>
<name>A0A2J0LQ46_9BACT</name>
<evidence type="ECO:0000256" key="2">
    <source>
        <dbReference type="ARBA" id="ARBA00010944"/>
    </source>
</evidence>
<feature type="domain" description="RmlD-like substrate binding" evidence="7">
    <location>
        <begin position="3"/>
        <end position="282"/>
    </location>
</feature>
<evidence type="ECO:0000256" key="6">
    <source>
        <dbReference type="RuleBase" id="RU364082"/>
    </source>
</evidence>
<dbReference type="EMBL" id="PFGP01000130">
    <property type="protein sequence ID" value="PIW65957.1"/>
    <property type="molecule type" value="Genomic_DNA"/>
</dbReference>
<sequence length="284" mass="31657">MSRFLVTGAGGMLGSVFCRQLKDKNEIYGIDIKPGFIEIDIAEKQVLWDFIKKTKPEVIVHTAAYTDVDGCELDPKKAHKINAIGTKNLAEACKDIGALMVYISTDYVFDGEKDKPYTEIDLSNPINVYGKSKLQGEEYVKNSCGRFLIIRSSGLFGKNGRNFVDTILKLAALKEDLKVVDDQRACPTYVDDLAKAVIKLVSLKKEGIYHVANSGVCSWYEFAEKILKISGIKKEVIPIKTDKSARAARRPKMSALCCDKYVEAAGKPMRHGREALKDYLKEIC</sequence>
<comment type="pathway">
    <text evidence="1 6">Carbohydrate biosynthesis; dTDP-L-rhamnose biosynthesis.</text>
</comment>
<comment type="catalytic activity">
    <reaction evidence="5">
        <text>dTDP-beta-L-rhamnose + NADP(+) = dTDP-4-dehydro-beta-L-rhamnose + NADPH + H(+)</text>
        <dbReference type="Rhea" id="RHEA:21796"/>
        <dbReference type="ChEBI" id="CHEBI:15378"/>
        <dbReference type="ChEBI" id="CHEBI:57510"/>
        <dbReference type="ChEBI" id="CHEBI:57783"/>
        <dbReference type="ChEBI" id="CHEBI:58349"/>
        <dbReference type="ChEBI" id="CHEBI:62830"/>
        <dbReference type="EC" id="1.1.1.133"/>
    </reaction>
</comment>
<dbReference type="NCBIfam" id="TIGR01214">
    <property type="entry name" value="rmlD"/>
    <property type="match status" value="1"/>
</dbReference>
<keyword evidence="6" id="KW-0521">NADP</keyword>
<evidence type="ECO:0000256" key="3">
    <source>
        <dbReference type="ARBA" id="ARBA00012929"/>
    </source>
</evidence>
<dbReference type="CDD" id="cd05254">
    <property type="entry name" value="dTDP_HR_like_SDR_e"/>
    <property type="match status" value="1"/>
</dbReference>
<dbReference type="AlphaFoldDB" id="A0A2J0LQ46"/>
<evidence type="ECO:0000259" key="7">
    <source>
        <dbReference type="Pfam" id="PF04321"/>
    </source>
</evidence>